<reference evidence="1" key="1">
    <citation type="submission" date="2020-06" db="EMBL/GenBank/DDBJ databases">
        <authorList>
            <person name="Li T."/>
            <person name="Hu X."/>
            <person name="Zhang T."/>
            <person name="Song X."/>
            <person name="Zhang H."/>
            <person name="Dai N."/>
            <person name="Sheng W."/>
            <person name="Hou X."/>
            <person name="Wei L."/>
        </authorList>
    </citation>
    <scope>NUCLEOTIDE SEQUENCE</scope>
    <source>
        <strain evidence="1">3651</strain>
        <tissue evidence="1">Leaf</tissue>
    </source>
</reference>
<dbReference type="AlphaFoldDB" id="A0AAE1XS04"/>
<comment type="caution">
    <text evidence="1">The sequence shown here is derived from an EMBL/GenBank/DDBJ whole genome shotgun (WGS) entry which is preliminary data.</text>
</comment>
<accession>A0AAE1XS04</accession>
<sequence length="144" mass="15563">MVGRDSAVLLGVRCMVTVGKTKVRCCLCLGLSALDKLKHRRPAKGVKGHVKRDGGDEAPCKRAGAWRSHEASECGRIAAYRGGRGGRGPTARQPPGFMEAVFGAKNRSRNRKPVSGIRVRVFCGRLKRVLGMYPGCHVTLVLIP</sequence>
<keyword evidence="2" id="KW-1185">Reference proteome</keyword>
<organism evidence="1 2">
    <name type="scientific">Sesamum alatum</name>
    <dbReference type="NCBI Taxonomy" id="300844"/>
    <lineage>
        <taxon>Eukaryota</taxon>
        <taxon>Viridiplantae</taxon>
        <taxon>Streptophyta</taxon>
        <taxon>Embryophyta</taxon>
        <taxon>Tracheophyta</taxon>
        <taxon>Spermatophyta</taxon>
        <taxon>Magnoliopsida</taxon>
        <taxon>eudicotyledons</taxon>
        <taxon>Gunneridae</taxon>
        <taxon>Pentapetalae</taxon>
        <taxon>asterids</taxon>
        <taxon>lamiids</taxon>
        <taxon>Lamiales</taxon>
        <taxon>Pedaliaceae</taxon>
        <taxon>Sesamum</taxon>
    </lineage>
</organism>
<evidence type="ECO:0000313" key="1">
    <source>
        <dbReference type="EMBL" id="KAK4416491.1"/>
    </source>
</evidence>
<gene>
    <name evidence="1" type="ORF">Salat_2474600</name>
</gene>
<dbReference type="EMBL" id="JACGWO010000010">
    <property type="protein sequence ID" value="KAK4416491.1"/>
    <property type="molecule type" value="Genomic_DNA"/>
</dbReference>
<proteinExistence type="predicted"/>
<evidence type="ECO:0000313" key="2">
    <source>
        <dbReference type="Proteomes" id="UP001293254"/>
    </source>
</evidence>
<protein>
    <submittedName>
        <fullName evidence="1">Uncharacterized protein</fullName>
    </submittedName>
</protein>
<reference evidence="1" key="2">
    <citation type="journal article" date="2024" name="Plant">
        <title>Genomic evolution and insights into agronomic trait innovations of Sesamum species.</title>
        <authorList>
            <person name="Miao H."/>
            <person name="Wang L."/>
            <person name="Qu L."/>
            <person name="Liu H."/>
            <person name="Sun Y."/>
            <person name="Le M."/>
            <person name="Wang Q."/>
            <person name="Wei S."/>
            <person name="Zheng Y."/>
            <person name="Lin W."/>
            <person name="Duan Y."/>
            <person name="Cao H."/>
            <person name="Xiong S."/>
            <person name="Wang X."/>
            <person name="Wei L."/>
            <person name="Li C."/>
            <person name="Ma Q."/>
            <person name="Ju M."/>
            <person name="Zhao R."/>
            <person name="Li G."/>
            <person name="Mu C."/>
            <person name="Tian Q."/>
            <person name="Mei H."/>
            <person name="Zhang T."/>
            <person name="Gao T."/>
            <person name="Zhang H."/>
        </authorList>
    </citation>
    <scope>NUCLEOTIDE SEQUENCE</scope>
    <source>
        <strain evidence="1">3651</strain>
    </source>
</reference>
<name>A0AAE1XS04_9LAMI</name>
<dbReference type="Proteomes" id="UP001293254">
    <property type="component" value="Unassembled WGS sequence"/>
</dbReference>